<evidence type="ECO:0000313" key="2">
    <source>
        <dbReference type="Proteomes" id="UP000499080"/>
    </source>
</evidence>
<organism evidence="1 2">
    <name type="scientific">Araneus ventricosus</name>
    <name type="common">Orbweaver spider</name>
    <name type="synonym">Epeira ventricosa</name>
    <dbReference type="NCBI Taxonomy" id="182803"/>
    <lineage>
        <taxon>Eukaryota</taxon>
        <taxon>Metazoa</taxon>
        <taxon>Ecdysozoa</taxon>
        <taxon>Arthropoda</taxon>
        <taxon>Chelicerata</taxon>
        <taxon>Arachnida</taxon>
        <taxon>Araneae</taxon>
        <taxon>Araneomorphae</taxon>
        <taxon>Entelegynae</taxon>
        <taxon>Araneoidea</taxon>
        <taxon>Araneidae</taxon>
        <taxon>Araneus</taxon>
    </lineage>
</organism>
<reference evidence="1 2" key="1">
    <citation type="journal article" date="2019" name="Sci. Rep.">
        <title>Orb-weaving spider Araneus ventricosus genome elucidates the spidroin gene catalogue.</title>
        <authorList>
            <person name="Kono N."/>
            <person name="Nakamura H."/>
            <person name="Ohtoshi R."/>
            <person name="Moran D.A.P."/>
            <person name="Shinohara A."/>
            <person name="Yoshida Y."/>
            <person name="Fujiwara M."/>
            <person name="Mori M."/>
            <person name="Tomita M."/>
            <person name="Arakawa K."/>
        </authorList>
    </citation>
    <scope>NUCLEOTIDE SEQUENCE [LARGE SCALE GENOMIC DNA]</scope>
</reference>
<accession>A0A4Y2KQ74</accession>
<proteinExistence type="predicted"/>
<comment type="caution">
    <text evidence="1">The sequence shown here is derived from an EMBL/GenBank/DDBJ whole genome shotgun (WGS) entry which is preliminary data.</text>
</comment>
<sequence>MDSEIKLAQHELHVSIEHELTFQPISNSVVMIETDSCERYHSLYLLMLTHGNRGPFHIPRSENVAADTISRVPAITFPSKIGYAPVAKAQNTDRQSRS</sequence>
<protein>
    <recommendedName>
        <fullName evidence="3">Reverse transcriptase RNase H-like domain-containing protein</fullName>
    </recommendedName>
</protein>
<evidence type="ECO:0008006" key="3">
    <source>
        <dbReference type="Google" id="ProtNLM"/>
    </source>
</evidence>
<dbReference type="EMBL" id="BGPR01004892">
    <property type="protein sequence ID" value="GBN04531.1"/>
    <property type="molecule type" value="Genomic_DNA"/>
</dbReference>
<keyword evidence="2" id="KW-1185">Reference proteome</keyword>
<evidence type="ECO:0000313" key="1">
    <source>
        <dbReference type="EMBL" id="GBN04531.1"/>
    </source>
</evidence>
<dbReference type="AlphaFoldDB" id="A0A4Y2KQ74"/>
<gene>
    <name evidence="1" type="ORF">AVEN_256372_1</name>
</gene>
<name>A0A4Y2KQ74_ARAVE</name>
<dbReference type="Proteomes" id="UP000499080">
    <property type="component" value="Unassembled WGS sequence"/>
</dbReference>